<evidence type="ECO:0000313" key="6">
    <source>
        <dbReference type="Proteomes" id="UP000092584"/>
    </source>
</evidence>
<dbReference type="CDD" id="cd01167">
    <property type="entry name" value="bac_FRK"/>
    <property type="match status" value="1"/>
</dbReference>
<keyword evidence="6" id="KW-1185">Reference proteome</keyword>
<dbReference type="InterPro" id="IPR050306">
    <property type="entry name" value="PfkB_Carbo_kinase"/>
</dbReference>
<protein>
    <submittedName>
        <fullName evidence="5">Carbohydrate kinase</fullName>
    </submittedName>
</protein>
<dbReference type="InterPro" id="IPR029056">
    <property type="entry name" value="Ribokinase-like"/>
</dbReference>
<evidence type="ECO:0000313" key="5">
    <source>
        <dbReference type="EMBL" id="OBY64217.1"/>
    </source>
</evidence>
<organism evidence="5 6">
    <name type="scientific">Polaribacter vadi</name>
    <dbReference type="NCBI Taxonomy" id="1774273"/>
    <lineage>
        <taxon>Bacteria</taxon>
        <taxon>Pseudomonadati</taxon>
        <taxon>Bacteroidota</taxon>
        <taxon>Flavobacteriia</taxon>
        <taxon>Flavobacteriales</taxon>
        <taxon>Flavobacteriaceae</taxon>
    </lineage>
</organism>
<dbReference type="STRING" id="1774273.LPB03_05055"/>
<dbReference type="InterPro" id="IPR011611">
    <property type="entry name" value="PfkB_dom"/>
</dbReference>
<evidence type="ECO:0000256" key="2">
    <source>
        <dbReference type="ARBA" id="ARBA00022679"/>
    </source>
</evidence>
<dbReference type="GO" id="GO:0016301">
    <property type="term" value="F:kinase activity"/>
    <property type="evidence" value="ECO:0007669"/>
    <property type="project" value="UniProtKB-KW"/>
</dbReference>
<sequence length="297" mass="33555">MARIVCFGEVLWDVFPTHKKIGGAPLNVASRISSFNHKVAMVSAIGQDEYGQKLIEYLNQNKVDTENIQIKKEFQTGKVNVMLNEKGSASYDIKYPRAWDKIRFTEGARNLVLNADAFVFGSLVARDETSRNTLFQLIEFAKYKIFDLNLREPYYTSEVLVYLMEKADFIKFNDDELYEVCKTLGSKYNSLEQNIKFIAEKTNTKHVCVTKGPRGAVLLYDNKFFYNSGFQIKVIDTVGAGDSFLGSLTSKLLNKENPQKAIDFSCAVGALVAQSEGANPKIAKEHIEQFLNPYDKS</sequence>
<dbReference type="RefSeq" id="WP_065318967.1">
    <property type="nucleotide sequence ID" value="NZ_CP017477.1"/>
</dbReference>
<dbReference type="KEGG" id="pob:LPB03_05055"/>
<evidence type="ECO:0000256" key="3">
    <source>
        <dbReference type="ARBA" id="ARBA00022777"/>
    </source>
</evidence>
<reference evidence="6" key="1">
    <citation type="submission" date="2016-02" db="EMBL/GenBank/DDBJ databases">
        <authorList>
            <person name="Shin S.-K."/>
            <person name="Yi H."/>
            <person name="Kim E."/>
        </authorList>
    </citation>
    <scope>NUCLEOTIDE SEQUENCE [LARGE SCALE GENOMIC DNA]</scope>
    <source>
        <strain evidence="6">LPB0003</strain>
    </source>
</reference>
<dbReference type="PANTHER" id="PTHR43085:SF57">
    <property type="entry name" value="CARBOHYDRATE KINASE PFKB DOMAIN-CONTAINING PROTEIN"/>
    <property type="match status" value="1"/>
</dbReference>
<keyword evidence="2" id="KW-0808">Transferase</keyword>
<proteinExistence type="inferred from homology"/>
<comment type="similarity">
    <text evidence="1">Belongs to the carbohydrate kinase PfkB family.</text>
</comment>
<dbReference type="PANTHER" id="PTHR43085">
    <property type="entry name" value="HEXOKINASE FAMILY MEMBER"/>
    <property type="match status" value="1"/>
</dbReference>
<evidence type="ECO:0000256" key="1">
    <source>
        <dbReference type="ARBA" id="ARBA00010688"/>
    </source>
</evidence>
<dbReference type="AlphaFoldDB" id="A0A1B8TX43"/>
<evidence type="ECO:0000259" key="4">
    <source>
        <dbReference type="Pfam" id="PF00294"/>
    </source>
</evidence>
<feature type="domain" description="Carbohydrate kinase PfkB" evidence="4">
    <location>
        <begin position="10"/>
        <end position="280"/>
    </location>
</feature>
<dbReference type="OrthoDB" id="9813569at2"/>
<dbReference type="SUPFAM" id="SSF53613">
    <property type="entry name" value="Ribokinase-like"/>
    <property type="match status" value="1"/>
</dbReference>
<comment type="caution">
    <text evidence="5">The sequence shown here is derived from an EMBL/GenBank/DDBJ whole genome shotgun (WGS) entry which is preliminary data.</text>
</comment>
<dbReference type="Proteomes" id="UP000092584">
    <property type="component" value="Unassembled WGS sequence"/>
</dbReference>
<dbReference type="EMBL" id="LSFM01000022">
    <property type="protein sequence ID" value="OBY64217.1"/>
    <property type="molecule type" value="Genomic_DNA"/>
</dbReference>
<name>A0A1B8TX43_9FLAO</name>
<dbReference type="Pfam" id="PF00294">
    <property type="entry name" value="PfkB"/>
    <property type="match status" value="1"/>
</dbReference>
<accession>A0A1B8TX43</accession>
<gene>
    <name evidence="5" type="ORF">LPB3_07440</name>
</gene>
<dbReference type="Gene3D" id="3.40.1190.20">
    <property type="match status" value="1"/>
</dbReference>
<keyword evidence="3 5" id="KW-0418">Kinase</keyword>